<feature type="region of interest" description="Disordered" evidence="1">
    <location>
        <begin position="49"/>
        <end position="79"/>
    </location>
</feature>
<evidence type="ECO:0000313" key="2">
    <source>
        <dbReference type="EMBL" id="RVW73821.1"/>
    </source>
</evidence>
<organism evidence="2 3">
    <name type="scientific">Vitis vinifera</name>
    <name type="common">Grape</name>
    <dbReference type="NCBI Taxonomy" id="29760"/>
    <lineage>
        <taxon>Eukaryota</taxon>
        <taxon>Viridiplantae</taxon>
        <taxon>Streptophyta</taxon>
        <taxon>Embryophyta</taxon>
        <taxon>Tracheophyta</taxon>
        <taxon>Spermatophyta</taxon>
        <taxon>Magnoliopsida</taxon>
        <taxon>eudicotyledons</taxon>
        <taxon>Gunneridae</taxon>
        <taxon>Pentapetalae</taxon>
        <taxon>rosids</taxon>
        <taxon>Vitales</taxon>
        <taxon>Vitaceae</taxon>
        <taxon>Viteae</taxon>
        <taxon>Vitis</taxon>
    </lineage>
</organism>
<dbReference type="AlphaFoldDB" id="A0A438GNN0"/>
<reference evidence="2 3" key="1">
    <citation type="journal article" date="2018" name="PLoS Genet.">
        <title>Population sequencing reveals clonal diversity and ancestral inbreeding in the grapevine cultivar Chardonnay.</title>
        <authorList>
            <person name="Roach M.J."/>
            <person name="Johnson D.L."/>
            <person name="Bohlmann J."/>
            <person name="van Vuuren H.J."/>
            <person name="Jones S.J."/>
            <person name="Pretorius I.S."/>
            <person name="Schmidt S.A."/>
            <person name="Borneman A.R."/>
        </authorList>
    </citation>
    <scope>NUCLEOTIDE SEQUENCE [LARGE SCALE GENOMIC DNA]</scope>
    <source>
        <strain evidence="3">cv. Chardonnay</strain>
        <tissue evidence="2">Leaf</tissue>
    </source>
</reference>
<gene>
    <name evidence="2" type="ORF">CK203_056637</name>
</gene>
<protein>
    <submittedName>
        <fullName evidence="2">Uncharacterized protein</fullName>
    </submittedName>
</protein>
<sequence>MKELEELRVGFAVEKETLIEDYQKQVDEMFFFGYQCCMRKNGITQYIPSYPSNEEKDATVSGPAQGDKDLDVVSPSDGQ</sequence>
<comment type="caution">
    <text evidence="2">The sequence shown here is derived from an EMBL/GenBank/DDBJ whole genome shotgun (WGS) entry which is preliminary data.</text>
</comment>
<accession>A0A438GNN0</accession>
<dbReference type="Proteomes" id="UP000288805">
    <property type="component" value="Unassembled WGS sequence"/>
</dbReference>
<dbReference type="EMBL" id="QGNW01000382">
    <property type="protein sequence ID" value="RVW73821.1"/>
    <property type="molecule type" value="Genomic_DNA"/>
</dbReference>
<evidence type="ECO:0000313" key="3">
    <source>
        <dbReference type="Proteomes" id="UP000288805"/>
    </source>
</evidence>
<name>A0A438GNN0_VITVI</name>
<evidence type="ECO:0000256" key="1">
    <source>
        <dbReference type="SAM" id="MobiDB-lite"/>
    </source>
</evidence>
<proteinExistence type="predicted"/>